<evidence type="ECO:0000313" key="2">
    <source>
        <dbReference type="Proteomes" id="UP000008330"/>
    </source>
</evidence>
<dbReference type="AlphaFoldDB" id="A0ABF7QK80"/>
<accession>A0ABF7QK80</accession>
<gene>
    <name evidence="1" type="ordered locus">Rleg2_1149</name>
</gene>
<name>A0ABF7QK80_RHILW</name>
<evidence type="ECO:0000313" key="1">
    <source>
        <dbReference type="EMBL" id="ACI54443.1"/>
    </source>
</evidence>
<organism evidence="1 2">
    <name type="scientific">Rhizobium leguminosarum bv. trifolii (strain WSM2304)</name>
    <dbReference type="NCBI Taxonomy" id="395492"/>
    <lineage>
        <taxon>Bacteria</taxon>
        <taxon>Pseudomonadati</taxon>
        <taxon>Pseudomonadota</taxon>
        <taxon>Alphaproteobacteria</taxon>
        <taxon>Hyphomicrobiales</taxon>
        <taxon>Rhizobiaceae</taxon>
        <taxon>Rhizobium/Agrobacterium group</taxon>
        <taxon>Rhizobium</taxon>
    </lineage>
</organism>
<dbReference type="KEGG" id="rlt:Rleg2_1149"/>
<reference evidence="1 2" key="1">
    <citation type="journal article" date="2010" name="Stand. Genomic Sci.">
        <title>Complete genome sequence of Rhizobium leguminosarum bv trifolii strain WSM2304, an effective microsymbiont of the South American clover Trifolium polymorphum.</title>
        <authorList>
            <person name="Reeve W."/>
            <person name="O'Hara G."/>
            <person name="Chain P."/>
            <person name="Ardley J."/>
            <person name="Brau L."/>
            <person name="Nandesena K."/>
            <person name="Tiwari R."/>
            <person name="Malfatti S."/>
            <person name="Kiss H."/>
            <person name="Lapidus A."/>
            <person name="Copeland A."/>
            <person name="Nolan M."/>
            <person name="Land M."/>
            <person name="Ivanova N."/>
            <person name="Mavromatis K."/>
            <person name="Markowitz V."/>
            <person name="Kyrpides N."/>
            <person name="Melino V."/>
            <person name="Denton M."/>
            <person name="Yates R."/>
            <person name="Howieson J."/>
        </authorList>
    </citation>
    <scope>NUCLEOTIDE SEQUENCE [LARGE SCALE GENOMIC DNA]</scope>
    <source>
        <strain evidence="1 2">WSM2304</strain>
    </source>
</reference>
<sequence>MVATRPGAFDGSLFTLFPRALSNSSLSPTLLSGSQYARKLINIIPNKKKGGSGALRYGMGTKGPEMGVEQEDGWEYRRSDGTIEVIVLGSDNALYRYDEALDAYEEVKTGLSSLGMVGTTTFNGKLIFYNGQDANFSYDGTDFTDLGEYVEDRLAGSYTWISSSSFSLKPAGGRSDYPDGRMVRVKFVSSDPIEATVASSSLVGDTLTVTVTGTPFPASSEVIEMIEYFDEPPPFSFITTANDKLWALSGGVSRPKVYRGSDPMKAFYTTAENNENSWFDQGTDTSTQEVAYINIQNKANVFDELLAIGSYNGAMVFYGRLRTYIWQGYDPGEIGGFIPVKTLAVGLIHQKLRQSMPNDEAFVTPFGLRTLSVQVQTDGVEVTSDIGSTQDGEFSDKIRALLADDDSYRKARSFFYQRDGMFGYKLDDTGLQVYVLNDKAKGWTEFQGYFADAASFVALGDNRLMILRGEQAYLYANGTDALVGESYADDEEPIFGMWWLPWLSRSARWGNRAVEILLEDTAPNVTLTLDRMIDFREQNVVTTQVTVTGGGSKWDEALWDVGMWDSGTINPVVTDKFLADKAFSYRLSFSTTEGPVNLLGLRPIGR</sequence>
<dbReference type="Proteomes" id="UP000008330">
    <property type="component" value="Chromosome"/>
</dbReference>
<dbReference type="RefSeq" id="WP_012557245.1">
    <property type="nucleotide sequence ID" value="NC_011369.1"/>
</dbReference>
<keyword evidence="2" id="KW-1185">Reference proteome</keyword>
<dbReference type="EMBL" id="CP001191">
    <property type="protein sequence ID" value="ACI54443.1"/>
    <property type="molecule type" value="Genomic_DNA"/>
</dbReference>
<protein>
    <submittedName>
        <fullName evidence="1">Uncharacterized protein</fullName>
    </submittedName>
</protein>
<proteinExistence type="predicted"/>